<dbReference type="SUPFAM" id="SSF49764">
    <property type="entry name" value="HSP20-like chaperones"/>
    <property type="match status" value="1"/>
</dbReference>
<comment type="similarity">
    <text evidence="2 3">Belongs to the small heat shock protein (HSP20) family.</text>
</comment>
<dbReference type="OrthoDB" id="5511210at2759"/>
<dbReference type="InParanoid" id="F0ZZH4"/>
<dbReference type="AlphaFoldDB" id="F0ZZH4"/>
<evidence type="ECO:0000256" key="1">
    <source>
        <dbReference type="ARBA" id="ARBA00023016"/>
    </source>
</evidence>
<dbReference type="STRING" id="5786.F0ZZH4"/>
<dbReference type="Proteomes" id="UP000001064">
    <property type="component" value="Unassembled WGS sequence"/>
</dbReference>
<dbReference type="InterPro" id="IPR008978">
    <property type="entry name" value="HSP20-like_chaperone"/>
</dbReference>
<evidence type="ECO:0000256" key="2">
    <source>
        <dbReference type="PROSITE-ProRule" id="PRU00285"/>
    </source>
</evidence>
<accession>F0ZZH4</accession>
<reference evidence="7" key="1">
    <citation type="journal article" date="2011" name="Genome Biol.">
        <title>Comparative genomics of the social amoebae Dictyostelium discoideum and Dictyostelium purpureum.</title>
        <authorList>
            <consortium name="US DOE Joint Genome Institute (JGI-PGF)"/>
            <person name="Sucgang R."/>
            <person name="Kuo A."/>
            <person name="Tian X."/>
            <person name="Salerno W."/>
            <person name="Parikh A."/>
            <person name="Feasley C.L."/>
            <person name="Dalin E."/>
            <person name="Tu H."/>
            <person name="Huang E."/>
            <person name="Barry K."/>
            <person name="Lindquist E."/>
            <person name="Shapiro H."/>
            <person name="Bruce D."/>
            <person name="Schmutz J."/>
            <person name="Salamov A."/>
            <person name="Fey P."/>
            <person name="Gaudet P."/>
            <person name="Anjard C."/>
            <person name="Babu M.M."/>
            <person name="Basu S."/>
            <person name="Bushmanova Y."/>
            <person name="van der Wel H."/>
            <person name="Katoh-Kurasawa M."/>
            <person name="Dinh C."/>
            <person name="Coutinho P.M."/>
            <person name="Saito T."/>
            <person name="Elias M."/>
            <person name="Schaap P."/>
            <person name="Kay R.R."/>
            <person name="Henrissat B."/>
            <person name="Eichinger L."/>
            <person name="Rivero F."/>
            <person name="Putnam N.H."/>
            <person name="West C.M."/>
            <person name="Loomis W.F."/>
            <person name="Chisholm R.L."/>
            <person name="Shaulsky G."/>
            <person name="Strassmann J.E."/>
            <person name="Queller D.C."/>
            <person name="Kuspa A."/>
            <person name="Grigoriev I.V."/>
        </authorList>
    </citation>
    <scope>NUCLEOTIDE SEQUENCE [LARGE SCALE GENOMIC DNA]</scope>
    <source>
        <strain evidence="7">QSDP1</strain>
    </source>
</reference>
<dbReference type="PANTHER" id="PTHR46827:SF1">
    <property type="entry name" value="HEAT SHOCK PROTEIN DDB_G0288861-RELATED"/>
    <property type="match status" value="1"/>
</dbReference>
<feature type="domain" description="SHSP" evidence="5">
    <location>
        <begin position="31"/>
        <end position="206"/>
    </location>
</feature>
<dbReference type="KEGG" id="dpp:DICPUDRAFT_92934"/>
<dbReference type="InterPro" id="IPR002068">
    <property type="entry name" value="A-crystallin/Hsp20_dom"/>
</dbReference>
<dbReference type="PROSITE" id="PS01031">
    <property type="entry name" value="SHSP"/>
    <property type="match status" value="1"/>
</dbReference>
<sequence length="206" mass="23274">MATIFDILLNQHLNNNNNKNNFKSQTTQTKKEIINFIPESDAIETSDSLIIETELAGVNKDDIQIEINDSKLYIQGEKKRSTYKNNTIVTTTTTATSTQTDNEPSIEEFENDISTSDTTATSLQSSNKEIKPESSTNNTVTSDTKEQVKKYISERSCGKFKKCFDLNRIIYTLDLSSIKTQYNNGLLTITINKKKDYSNTIKINLS</sequence>
<keyword evidence="1" id="KW-0346">Stress response</keyword>
<dbReference type="Pfam" id="PF00011">
    <property type="entry name" value="HSP20"/>
    <property type="match status" value="1"/>
</dbReference>
<evidence type="ECO:0000256" key="4">
    <source>
        <dbReference type="SAM" id="MobiDB-lite"/>
    </source>
</evidence>
<dbReference type="EMBL" id="GL871310">
    <property type="protein sequence ID" value="EGC30666.1"/>
    <property type="molecule type" value="Genomic_DNA"/>
</dbReference>
<organism evidence="6 7">
    <name type="scientific">Dictyostelium purpureum</name>
    <name type="common">Slime mold</name>
    <dbReference type="NCBI Taxonomy" id="5786"/>
    <lineage>
        <taxon>Eukaryota</taxon>
        <taxon>Amoebozoa</taxon>
        <taxon>Evosea</taxon>
        <taxon>Eumycetozoa</taxon>
        <taxon>Dictyostelia</taxon>
        <taxon>Dictyosteliales</taxon>
        <taxon>Dictyosteliaceae</taxon>
        <taxon>Dictyostelium</taxon>
    </lineage>
</organism>
<proteinExistence type="inferred from homology"/>
<dbReference type="CDD" id="cd06464">
    <property type="entry name" value="ACD_sHsps-like"/>
    <property type="match status" value="1"/>
</dbReference>
<dbReference type="InterPro" id="IPR051779">
    <property type="entry name" value="HspG1-11-like"/>
</dbReference>
<dbReference type="eggNOG" id="KOG0710">
    <property type="taxonomic scope" value="Eukaryota"/>
</dbReference>
<keyword evidence="7" id="KW-1185">Reference proteome</keyword>
<dbReference type="OMA" id="VINHTEI"/>
<feature type="compositionally biased region" description="Polar residues" evidence="4">
    <location>
        <begin position="112"/>
        <end position="142"/>
    </location>
</feature>
<dbReference type="Gene3D" id="2.60.40.790">
    <property type="match status" value="1"/>
</dbReference>
<dbReference type="GeneID" id="10508923"/>
<feature type="region of interest" description="Disordered" evidence="4">
    <location>
        <begin position="111"/>
        <end position="143"/>
    </location>
</feature>
<dbReference type="VEuPathDB" id="AmoebaDB:DICPUDRAFT_92934"/>
<dbReference type="PANTHER" id="PTHR46827">
    <property type="entry name" value="HEAT SHOCK PROTEIN DDB_G0288861-RELATED"/>
    <property type="match status" value="1"/>
</dbReference>
<evidence type="ECO:0000259" key="5">
    <source>
        <dbReference type="PROSITE" id="PS01031"/>
    </source>
</evidence>
<dbReference type="RefSeq" id="XP_003292815.1">
    <property type="nucleotide sequence ID" value="XM_003292767.1"/>
</dbReference>
<evidence type="ECO:0000256" key="3">
    <source>
        <dbReference type="RuleBase" id="RU003616"/>
    </source>
</evidence>
<evidence type="ECO:0000313" key="7">
    <source>
        <dbReference type="Proteomes" id="UP000001064"/>
    </source>
</evidence>
<protein>
    <recommendedName>
        <fullName evidence="5">SHSP domain-containing protein</fullName>
    </recommendedName>
</protein>
<gene>
    <name evidence="6" type="ORF">DICPUDRAFT_92934</name>
</gene>
<evidence type="ECO:0000313" key="6">
    <source>
        <dbReference type="EMBL" id="EGC30666.1"/>
    </source>
</evidence>
<name>F0ZZH4_DICPU</name>